<keyword evidence="2" id="KW-1185">Reference proteome</keyword>
<name>A0A7Z7B0F5_9EURY</name>
<organism evidence="1 2">
    <name type="scientific">Methanolobus vulcani</name>
    <dbReference type="NCBI Taxonomy" id="38026"/>
    <lineage>
        <taxon>Archaea</taxon>
        <taxon>Methanobacteriati</taxon>
        <taxon>Methanobacteriota</taxon>
        <taxon>Stenosarchaea group</taxon>
        <taxon>Methanomicrobia</taxon>
        <taxon>Methanosarcinales</taxon>
        <taxon>Methanosarcinaceae</taxon>
        <taxon>Methanolobus</taxon>
    </lineage>
</organism>
<proteinExistence type="predicted"/>
<evidence type="ECO:0000313" key="1">
    <source>
        <dbReference type="EMBL" id="SDG00928.1"/>
    </source>
</evidence>
<dbReference type="Proteomes" id="UP000199259">
    <property type="component" value="Unassembled WGS sequence"/>
</dbReference>
<protein>
    <submittedName>
        <fullName evidence="1">Uncharacterized protein</fullName>
    </submittedName>
</protein>
<accession>A0A7Z7B0F5</accession>
<dbReference type="EMBL" id="FNCA01000006">
    <property type="protein sequence ID" value="SDG00928.1"/>
    <property type="molecule type" value="Genomic_DNA"/>
</dbReference>
<evidence type="ECO:0000313" key="2">
    <source>
        <dbReference type="Proteomes" id="UP000199259"/>
    </source>
</evidence>
<comment type="caution">
    <text evidence="1">The sequence shown here is derived from an EMBL/GenBank/DDBJ whole genome shotgun (WGS) entry which is preliminary data.</text>
</comment>
<sequence length="150" mass="16786">SEFVPEEVPLDLESLDMSPDDVPVEFESSEFVPEEVPLDLESLDLSPNEILKNQTDLTLSEAEIIIPEAPEQIQPIRLKDMPIEEVIVGQLSIAGSATLKQLEKQIKESGYPIDFEKLSLVMGYLEQEQMVDTVKKGRYTFYSVAGTVNV</sequence>
<dbReference type="RefSeq" id="WP_162272968.1">
    <property type="nucleotide sequence ID" value="NZ_FNCA01000006.1"/>
</dbReference>
<gene>
    <name evidence="1" type="ORF">SAMN04488589_1903</name>
</gene>
<dbReference type="AlphaFoldDB" id="A0A7Z7B0F5"/>
<feature type="non-terminal residue" evidence="1">
    <location>
        <position position="1"/>
    </location>
</feature>
<reference evidence="1 2" key="1">
    <citation type="submission" date="2016-10" db="EMBL/GenBank/DDBJ databases">
        <authorList>
            <person name="Varghese N."/>
            <person name="Submissions S."/>
        </authorList>
    </citation>
    <scope>NUCLEOTIDE SEQUENCE [LARGE SCALE GENOMIC DNA]</scope>
    <source>
        <strain evidence="1 2">PL 12/M</strain>
    </source>
</reference>